<proteinExistence type="predicted"/>
<evidence type="ECO:0000256" key="3">
    <source>
        <dbReference type="PROSITE-ProRule" id="PRU00464"/>
    </source>
</evidence>
<evidence type="ECO:0000313" key="6">
    <source>
        <dbReference type="Proteomes" id="UP000229056"/>
    </source>
</evidence>
<evidence type="ECO:0000256" key="1">
    <source>
        <dbReference type="PIRSR" id="PIRSR601310-1"/>
    </source>
</evidence>
<name>A0A2H0W4B3_9BACT</name>
<accession>A0A2H0W4B3</accession>
<dbReference type="EMBL" id="PEZY01000005">
    <property type="protein sequence ID" value="PIS06199.1"/>
    <property type="molecule type" value="Genomic_DNA"/>
</dbReference>
<reference evidence="6" key="1">
    <citation type="submission" date="2017-09" db="EMBL/GenBank/DDBJ databases">
        <title>Depth-based differentiation of microbial function through sediment-hosted aquifers and enrichment of novel symbionts in the deep terrestrial subsurface.</title>
        <authorList>
            <person name="Probst A.J."/>
            <person name="Ladd B."/>
            <person name="Jarett J.K."/>
            <person name="Geller-Mcgrath D.E."/>
            <person name="Sieber C.M.K."/>
            <person name="Emerson J.B."/>
            <person name="Anantharaman K."/>
            <person name="Thomas B.C."/>
            <person name="Malmstrom R."/>
            <person name="Stieglmeier M."/>
            <person name="Klingl A."/>
            <person name="Woyke T."/>
            <person name="Ryan C.M."/>
            <person name="Banfield J.F."/>
        </authorList>
    </citation>
    <scope>NUCLEOTIDE SEQUENCE [LARGE SCALE GENOMIC DNA]</scope>
</reference>
<dbReference type="InterPro" id="IPR011146">
    <property type="entry name" value="HIT-like"/>
</dbReference>
<evidence type="ECO:0000259" key="4">
    <source>
        <dbReference type="PROSITE" id="PS51084"/>
    </source>
</evidence>
<dbReference type="GO" id="GO:0009117">
    <property type="term" value="P:nucleotide metabolic process"/>
    <property type="evidence" value="ECO:0007669"/>
    <property type="project" value="TreeGrafter"/>
</dbReference>
<dbReference type="SUPFAM" id="SSF54197">
    <property type="entry name" value="HIT-like"/>
    <property type="match status" value="1"/>
</dbReference>
<dbReference type="PRINTS" id="PR00332">
    <property type="entry name" value="HISTRIAD"/>
</dbReference>
<feature type="domain" description="HIT" evidence="4">
    <location>
        <begin position="5"/>
        <end position="112"/>
    </location>
</feature>
<dbReference type="Gene3D" id="3.30.428.10">
    <property type="entry name" value="HIT-like"/>
    <property type="match status" value="1"/>
</dbReference>
<feature type="short sequence motif" description="Histidine triad motif" evidence="2 3">
    <location>
        <begin position="97"/>
        <end position="101"/>
    </location>
</feature>
<dbReference type="Pfam" id="PF01230">
    <property type="entry name" value="HIT"/>
    <property type="match status" value="1"/>
</dbReference>
<sequence>MDDCIFCKIVKGEVPSYKVYEDDNFLAFLDHTPVNSGHTIIIPKKHHETFLDLPDDILTKVLMVIKKIAPAIVNGTGASGFNLNLNNGRVAGQMVFHAHWHIIPRHESDGLKHWLSRDYGVGEAEEILEKIKNKL</sequence>
<dbReference type="InterPro" id="IPR039384">
    <property type="entry name" value="HINT"/>
</dbReference>
<gene>
    <name evidence="5" type="ORF">COT80_01340</name>
</gene>
<evidence type="ECO:0000313" key="5">
    <source>
        <dbReference type="EMBL" id="PIS06199.1"/>
    </source>
</evidence>
<comment type="caution">
    <text evidence="5">The sequence shown here is derived from an EMBL/GenBank/DDBJ whole genome shotgun (WGS) entry which is preliminary data.</text>
</comment>
<dbReference type="CDD" id="cd01277">
    <property type="entry name" value="HINT_subgroup"/>
    <property type="match status" value="1"/>
</dbReference>
<dbReference type="AlphaFoldDB" id="A0A2H0W4B3"/>
<protein>
    <submittedName>
        <fullName evidence="5">HIT family protein</fullName>
    </submittedName>
</protein>
<evidence type="ECO:0000256" key="2">
    <source>
        <dbReference type="PIRSR" id="PIRSR601310-3"/>
    </source>
</evidence>
<dbReference type="GO" id="GO:0003824">
    <property type="term" value="F:catalytic activity"/>
    <property type="evidence" value="ECO:0007669"/>
    <property type="project" value="InterPro"/>
</dbReference>
<feature type="active site" description="Tele-AMP-histidine intermediate" evidence="1">
    <location>
        <position position="99"/>
    </location>
</feature>
<dbReference type="InterPro" id="IPR001310">
    <property type="entry name" value="Histidine_triad_HIT"/>
</dbReference>
<dbReference type="PANTHER" id="PTHR46648:SF1">
    <property type="entry name" value="ADENOSINE 5'-MONOPHOSPHORAMIDASE HNT1"/>
    <property type="match status" value="1"/>
</dbReference>
<dbReference type="InterPro" id="IPR036265">
    <property type="entry name" value="HIT-like_sf"/>
</dbReference>
<organism evidence="5 6">
    <name type="scientific">Candidatus Buchananbacteria bacterium CG10_big_fil_rev_8_21_14_0_10_33_19</name>
    <dbReference type="NCBI Taxonomy" id="1974525"/>
    <lineage>
        <taxon>Bacteria</taxon>
        <taxon>Candidatus Buchananiibacteriota</taxon>
    </lineage>
</organism>
<dbReference type="PANTHER" id="PTHR46648">
    <property type="entry name" value="HIT FAMILY PROTEIN 1"/>
    <property type="match status" value="1"/>
</dbReference>
<dbReference type="PROSITE" id="PS51084">
    <property type="entry name" value="HIT_2"/>
    <property type="match status" value="1"/>
</dbReference>
<dbReference type="Proteomes" id="UP000229056">
    <property type="component" value="Unassembled WGS sequence"/>
</dbReference>